<evidence type="ECO:0000256" key="14">
    <source>
        <dbReference type="ARBA" id="ARBA00023316"/>
    </source>
</evidence>
<feature type="active site" evidence="16">
    <location>
        <position position="173"/>
    </location>
</feature>
<evidence type="ECO:0000256" key="9">
    <source>
        <dbReference type="ARBA" id="ARBA00022857"/>
    </source>
</evidence>
<evidence type="ECO:0000256" key="3">
    <source>
        <dbReference type="ARBA" id="ARBA00004496"/>
    </source>
</evidence>
<dbReference type="GO" id="GO:0008762">
    <property type="term" value="F:UDP-N-acetylmuramate dehydrogenase activity"/>
    <property type="evidence" value="ECO:0007669"/>
    <property type="project" value="UniProtKB-EC"/>
</dbReference>
<comment type="subcellular location">
    <subcellularLocation>
        <location evidence="3 16">Cytoplasm</location>
    </subcellularLocation>
</comment>
<evidence type="ECO:0000256" key="15">
    <source>
        <dbReference type="ARBA" id="ARBA00048914"/>
    </source>
</evidence>
<dbReference type="Gene3D" id="3.90.78.10">
    <property type="entry name" value="UDP-N-acetylenolpyruvoylglucosamine reductase, C-terminal domain"/>
    <property type="match status" value="1"/>
</dbReference>
<evidence type="ECO:0000256" key="11">
    <source>
        <dbReference type="ARBA" id="ARBA00022984"/>
    </source>
</evidence>
<keyword evidence="9 16" id="KW-0521">NADP</keyword>
<evidence type="ECO:0000256" key="5">
    <source>
        <dbReference type="ARBA" id="ARBA00022490"/>
    </source>
</evidence>
<dbReference type="InterPro" id="IPR016167">
    <property type="entry name" value="FAD-bd_PCMH_sub1"/>
</dbReference>
<dbReference type="HAMAP" id="MF_00037">
    <property type="entry name" value="MurB"/>
    <property type="match status" value="1"/>
</dbReference>
<evidence type="ECO:0000259" key="17">
    <source>
        <dbReference type="PROSITE" id="PS51387"/>
    </source>
</evidence>
<dbReference type="SUPFAM" id="SSF56176">
    <property type="entry name" value="FAD-binding/transporter-associated domain-like"/>
    <property type="match status" value="1"/>
</dbReference>
<organism evidence="18 19">
    <name type="scientific">Paenibacillus agricola</name>
    <dbReference type="NCBI Taxonomy" id="2716264"/>
    <lineage>
        <taxon>Bacteria</taxon>
        <taxon>Bacillati</taxon>
        <taxon>Bacillota</taxon>
        <taxon>Bacilli</taxon>
        <taxon>Bacillales</taxon>
        <taxon>Paenibacillaceae</taxon>
        <taxon>Paenibacillus</taxon>
    </lineage>
</organism>
<dbReference type="InterPro" id="IPR006094">
    <property type="entry name" value="Oxid_FAD_bind_N"/>
</dbReference>
<dbReference type="Pfam" id="PF02873">
    <property type="entry name" value="MurB_C"/>
    <property type="match status" value="1"/>
</dbReference>
<keyword evidence="7 16" id="KW-0285">Flavoprotein</keyword>
<name>A0ABX0JH42_9BACL</name>
<keyword evidence="14 16" id="KW-0961">Cell wall biogenesis/degradation</keyword>
<dbReference type="InterPro" id="IPR036635">
    <property type="entry name" value="MurB_C_sf"/>
</dbReference>
<evidence type="ECO:0000313" key="19">
    <source>
        <dbReference type="Proteomes" id="UP001165962"/>
    </source>
</evidence>
<accession>A0ABX0JH42</accession>
<comment type="pathway">
    <text evidence="4 16">Cell wall biogenesis; peptidoglycan biosynthesis.</text>
</comment>
<dbReference type="EMBL" id="JAAOIW010000021">
    <property type="protein sequence ID" value="NHN34720.1"/>
    <property type="molecule type" value="Genomic_DNA"/>
</dbReference>
<dbReference type="SUPFAM" id="SSF56194">
    <property type="entry name" value="Uridine diphospho-N-Acetylenolpyruvylglucosamine reductase, MurB, C-terminal domain"/>
    <property type="match status" value="1"/>
</dbReference>
<dbReference type="Gene3D" id="3.30.43.10">
    <property type="entry name" value="Uridine Diphospho-n-acetylenolpyruvylglucosamine Reductase, domain 2"/>
    <property type="match status" value="1"/>
</dbReference>
<evidence type="ECO:0000256" key="1">
    <source>
        <dbReference type="ARBA" id="ARBA00001974"/>
    </source>
</evidence>
<dbReference type="PANTHER" id="PTHR21071:SF5">
    <property type="entry name" value="UDP-N-ACETYLENOLPYRUVOYLGLUCOSAMINE REDUCTASE"/>
    <property type="match status" value="1"/>
</dbReference>
<dbReference type="NCBIfam" id="NF010480">
    <property type="entry name" value="PRK13905.1"/>
    <property type="match status" value="1"/>
</dbReference>
<feature type="domain" description="FAD-binding PCMH-type" evidence="17">
    <location>
        <begin position="28"/>
        <end position="194"/>
    </location>
</feature>
<evidence type="ECO:0000256" key="13">
    <source>
        <dbReference type="ARBA" id="ARBA00023306"/>
    </source>
</evidence>
<comment type="function">
    <text evidence="2 16">Cell wall formation.</text>
</comment>
<dbReference type="Gene3D" id="3.30.465.10">
    <property type="match status" value="1"/>
</dbReference>
<dbReference type="NCBIfam" id="TIGR00179">
    <property type="entry name" value="murB"/>
    <property type="match status" value="1"/>
</dbReference>
<evidence type="ECO:0000256" key="10">
    <source>
        <dbReference type="ARBA" id="ARBA00022960"/>
    </source>
</evidence>
<comment type="caution">
    <text evidence="18">The sequence shown here is derived from an EMBL/GenBank/DDBJ whole genome shotgun (WGS) entry which is preliminary data.</text>
</comment>
<evidence type="ECO:0000256" key="2">
    <source>
        <dbReference type="ARBA" id="ARBA00003921"/>
    </source>
</evidence>
<keyword evidence="19" id="KW-1185">Reference proteome</keyword>
<evidence type="ECO:0000313" key="18">
    <source>
        <dbReference type="EMBL" id="NHN34720.1"/>
    </source>
</evidence>
<comment type="cofactor">
    <cofactor evidence="1 16">
        <name>FAD</name>
        <dbReference type="ChEBI" id="CHEBI:57692"/>
    </cofactor>
</comment>
<keyword evidence="12 16" id="KW-0560">Oxidoreductase</keyword>
<keyword evidence="11 16" id="KW-0573">Peptidoglycan synthesis</keyword>
<dbReference type="RefSeq" id="WP_166156169.1">
    <property type="nucleotide sequence ID" value="NZ_JAAOIW010000021.1"/>
</dbReference>
<keyword evidence="13 16" id="KW-0131">Cell cycle</keyword>
<protein>
    <recommendedName>
        <fullName evidence="16">UDP-N-acetylenolpyruvoylglucosamine reductase</fullName>
        <ecNumber evidence="16">1.3.1.98</ecNumber>
    </recommendedName>
    <alternativeName>
        <fullName evidence="16">UDP-N-acetylmuramate dehydrogenase</fullName>
    </alternativeName>
</protein>
<dbReference type="InterPro" id="IPR011601">
    <property type="entry name" value="MurB_C"/>
</dbReference>
<evidence type="ECO:0000256" key="8">
    <source>
        <dbReference type="ARBA" id="ARBA00022827"/>
    </source>
</evidence>
<dbReference type="InterPro" id="IPR016169">
    <property type="entry name" value="FAD-bd_PCMH_sub2"/>
</dbReference>
<keyword evidence="5 16" id="KW-0963">Cytoplasm</keyword>
<evidence type="ECO:0000256" key="6">
    <source>
        <dbReference type="ARBA" id="ARBA00022618"/>
    </source>
</evidence>
<sequence>MQEVISAIKKSGVPFTPNTPLHTYTTWKIGGPFDLVVLPRSVEEISACTRIFNSAGIPSMIIGKGSNMLVSDEGFHGAVLRLSGAFDTVSFRDDGVIAGAGFSLITLSLQAVEYGFTGLEFAGGIPGTVGGAVCMNAGAHGSDISQTLSRVLIMNETGGLKTLEAKDLIFGYRNSVIQHKPWVLLEATFSLLQGDRNAIVERTKLFKEKRMRTQPLKQPSCGSVFRNPLPLFAAEVIESCGLKSIGGAKFSEIHSNFIVNTGEATAKDVLALIELAEERAKQEHSVTLVREVQFVGFNERVL</sequence>
<keyword evidence="10 16" id="KW-0133">Cell shape</keyword>
<dbReference type="EC" id="1.3.1.98" evidence="16"/>
<dbReference type="PANTHER" id="PTHR21071">
    <property type="entry name" value="UDP-N-ACETYLENOLPYRUVOYLGLUCOSAMINE REDUCTASE"/>
    <property type="match status" value="1"/>
</dbReference>
<evidence type="ECO:0000256" key="12">
    <source>
        <dbReference type="ARBA" id="ARBA00023002"/>
    </source>
</evidence>
<evidence type="ECO:0000256" key="7">
    <source>
        <dbReference type="ARBA" id="ARBA00022630"/>
    </source>
</evidence>
<comment type="catalytic activity">
    <reaction evidence="15 16">
        <text>UDP-N-acetyl-alpha-D-muramate + NADP(+) = UDP-N-acetyl-3-O-(1-carboxyvinyl)-alpha-D-glucosamine + NADPH + H(+)</text>
        <dbReference type="Rhea" id="RHEA:12248"/>
        <dbReference type="ChEBI" id="CHEBI:15378"/>
        <dbReference type="ChEBI" id="CHEBI:57783"/>
        <dbReference type="ChEBI" id="CHEBI:58349"/>
        <dbReference type="ChEBI" id="CHEBI:68483"/>
        <dbReference type="ChEBI" id="CHEBI:70757"/>
        <dbReference type="EC" id="1.3.1.98"/>
    </reaction>
</comment>
<comment type="similarity">
    <text evidence="16">Belongs to the MurB family.</text>
</comment>
<evidence type="ECO:0000256" key="16">
    <source>
        <dbReference type="HAMAP-Rule" id="MF_00037"/>
    </source>
</evidence>
<dbReference type="InterPro" id="IPR003170">
    <property type="entry name" value="MurB"/>
</dbReference>
<dbReference type="InterPro" id="IPR016166">
    <property type="entry name" value="FAD-bd_PCMH"/>
</dbReference>
<dbReference type="Proteomes" id="UP001165962">
    <property type="component" value="Unassembled WGS sequence"/>
</dbReference>
<keyword evidence="6 16" id="KW-0132">Cell division</keyword>
<evidence type="ECO:0000256" key="4">
    <source>
        <dbReference type="ARBA" id="ARBA00004752"/>
    </source>
</evidence>
<dbReference type="PROSITE" id="PS51387">
    <property type="entry name" value="FAD_PCMH"/>
    <property type="match status" value="1"/>
</dbReference>
<dbReference type="InterPro" id="IPR036318">
    <property type="entry name" value="FAD-bd_PCMH-like_sf"/>
</dbReference>
<keyword evidence="8 16" id="KW-0274">FAD</keyword>
<dbReference type="Pfam" id="PF01565">
    <property type="entry name" value="FAD_binding_4"/>
    <property type="match status" value="1"/>
</dbReference>
<reference evidence="18" key="1">
    <citation type="submission" date="2020-03" db="EMBL/GenBank/DDBJ databases">
        <title>Draft sequencing of Paenibacilllus sp. S3N08.</title>
        <authorList>
            <person name="Kim D.-U."/>
        </authorList>
    </citation>
    <scope>NUCLEOTIDE SEQUENCE</scope>
    <source>
        <strain evidence="18">S3N08</strain>
    </source>
</reference>
<feature type="active site" description="Proton donor" evidence="16">
    <location>
        <position position="223"/>
    </location>
</feature>
<gene>
    <name evidence="16 18" type="primary">murB</name>
    <name evidence="18" type="ORF">G9U52_33715</name>
</gene>
<proteinExistence type="inferred from homology"/>
<feature type="active site" evidence="16">
    <location>
        <position position="291"/>
    </location>
</feature>